<evidence type="ECO:0000256" key="4">
    <source>
        <dbReference type="ARBA" id="ARBA00022801"/>
    </source>
</evidence>
<keyword evidence="3" id="KW-0645">Protease</keyword>
<keyword evidence="6" id="KW-0482">Metalloprotease</keyword>
<evidence type="ECO:0000256" key="3">
    <source>
        <dbReference type="ARBA" id="ARBA00022670"/>
    </source>
</evidence>
<evidence type="ECO:0000313" key="9">
    <source>
        <dbReference type="EMBL" id="MDN3723439.1"/>
    </source>
</evidence>
<evidence type="ECO:0000256" key="5">
    <source>
        <dbReference type="ARBA" id="ARBA00022833"/>
    </source>
</evidence>
<evidence type="ECO:0000256" key="1">
    <source>
        <dbReference type="ARBA" id="ARBA00001947"/>
    </source>
</evidence>
<dbReference type="RefSeq" id="WP_290253531.1">
    <property type="nucleotide sequence ID" value="NZ_JAUGQQ010000002.1"/>
</dbReference>
<evidence type="ECO:0000313" key="10">
    <source>
        <dbReference type="Proteomes" id="UP001244787"/>
    </source>
</evidence>
<keyword evidence="4" id="KW-0378">Hydrolase</keyword>
<dbReference type="SUPFAM" id="SSF53187">
    <property type="entry name" value="Zn-dependent exopeptidases"/>
    <property type="match status" value="1"/>
</dbReference>
<feature type="active site" description="Proton donor/acceptor" evidence="7">
    <location>
        <position position="242"/>
    </location>
</feature>
<keyword evidence="10" id="KW-1185">Reference proteome</keyword>
<name>A0ABT8DHI5_9FLAO</name>
<evidence type="ECO:0000259" key="8">
    <source>
        <dbReference type="PROSITE" id="PS52035"/>
    </source>
</evidence>
<dbReference type="Proteomes" id="UP001244787">
    <property type="component" value="Unassembled WGS sequence"/>
</dbReference>
<dbReference type="Pfam" id="PF00246">
    <property type="entry name" value="Peptidase_M14"/>
    <property type="match status" value="1"/>
</dbReference>
<dbReference type="PANTHER" id="PTHR11705">
    <property type="entry name" value="PROTEASE FAMILY M14 CARBOXYPEPTIDASE A,B"/>
    <property type="match status" value="1"/>
</dbReference>
<comment type="similarity">
    <text evidence="2 7">Belongs to the peptidase M14 family.</text>
</comment>
<dbReference type="Gene3D" id="3.40.630.10">
    <property type="entry name" value="Zn peptidases"/>
    <property type="match status" value="1"/>
</dbReference>
<protein>
    <submittedName>
        <fullName evidence="9">DUF2817 domain-containing protein</fullName>
    </submittedName>
</protein>
<dbReference type="PROSITE" id="PS52035">
    <property type="entry name" value="PEPTIDASE_M14"/>
    <property type="match status" value="1"/>
</dbReference>
<keyword evidence="5" id="KW-0862">Zinc</keyword>
<dbReference type="EMBL" id="JAUGQQ010000002">
    <property type="protein sequence ID" value="MDN3723439.1"/>
    <property type="molecule type" value="Genomic_DNA"/>
</dbReference>
<accession>A0ABT8DHI5</accession>
<comment type="caution">
    <text evidence="9">The sequence shown here is derived from an EMBL/GenBank/DDBJ whole genome shotgun (WGS) entry which is preliminary data.</text>
</comment>
<feature type="domain" description="Peptidase M14" evidence="8">
    <location>
        <begin position="7"/>
        <end position="270"/>
    </location>
</feature>
<evidence type="ECO:0000256" key="7">
    <source>
        <dbReference type="PROSITE-ProRule" id="PRU01379"/>
    </source>
</evidence>
<sequence length="374" mass="42799">MEISNWYRDNFESQLRGRYITLNHVSSLLESYRLDYEITVVGHSELGREIPMIKMGEGPKTVLGWSQMHGNEATTTKAIFDFMKFISQKAVFQKEINEFLNQYSFFIIPILNPDGAEIYTRENANNVDLNRDAQHLSQKESKCLRKIFDSLQPSLCLNMHDQRSIYGFSTGAPATVSFLSPAANANRTLTESRKVAMREIVKINNLLQKFIPGQVGRFDDNFNEACVGDTFQKAGVPTILFEAGHYGQDYQREKTREFIFYSLLSLFDIIVPENSTTHYESYFDIPENIKNYNDILIRNIQLKFERKPVSIAVQFEEQLEKGRIKFVPVIENVGQLKANFGYKTKDASGLEILTDSQDNLTVGSILSELIDKSS</sequence>
<dbReference type="InterPro" id="IPR000834">
    <property type="entry name" value="Peptidase_M14"/>
</dbReference>
<evidence type="ECO:0000256" key="6">
    <source>
        <dbReference type="ARBA" id="ARBA00023049"/>
    </source>
</evidence>
<proteinExistence type="inferred from homology"/>
<dbReference type="PANTHER" id="PTHR11705:SF143">
    <property type="entry name" value="SLL0236 PROTEIN"/>
    <property type="match status" value="1"/>
</dbReference>
<organism evidence="9 10">
    <name type="scientific">Aequorivita aurantiaca</name>
    <dbReference type="NCBI Taxonomy" id="3053356"/>
    <lineage>
        <taxon>Bacteria</taxon>
        <taxon>Pseudomonadati</taxon>
        <taxon>Bacteroidota</taxon>
        <taxon>Flavobacteriia</taxon>
        <taxon>Flavobacteriales</taxon>
        <taxon>Flavobacteriaceae</taxon>
        <taxon>Aequorivita</taxon>
    </lineage>
</organism>
<reference evidence="9 10" key="1">
    <citation type="submission" date="2023-06" db="EMBL/GenBank/DDBJ databases">
        <authorList>
            <person name="Ye Y.-Q."/>
            <person name="Du Z.-J."/>
        </authorList>
    </citation>
    <scope>NUCLEOTIDE SEQUENCE [LARGE SCALE GENOMIC DNA]</scope>
    <source>
        <strain evidence="9 10">SDUM287046</strain>
    </source>
</reference>
<evidence type="ECO:0000256" key="2">
    <source>
        <dbReference type="ARBA" id="ARBA00005988"/>
    </source>
</evidence>
<gene>
    <name evidence="9" type="ORF">QRD02_03520</name>
</gene>
<comment type="cofactor">
    <cofactor evidence="1">
        <name>Zn(2+)</name>
        <dbReference type="ChEBI" id="CHEBI:29105"/>
    </cofactor>
</comment>